<comment type="function">
    <text evidence="6">Catalyzes the interconversion of beta-pyran and beta-furan forms of D-ribose.</text>
</comment>
<organism evidence="8 10">
    <name type="scientific">Lentibacillus cibarius</name>
    <dbReference type="NCBI Taxonomy" id="2583219"/>
    <lineage>
        <taxon>Bacteria</taxon>
        <taxon>Bacillati</taxon>
        <taxon>Bacillota</taxon>
        <taxon>Bacilli</taxon>
        <taxon>Bacillales</taxon>
        <taxon>Bacillaceae</taxon>
        <taxon>Lentibacillus</taxon>
    </lineage>
</organism>
<dbReference type="Pfam" id="PF05025">
    <property type="entry name" value="RbsD_FucU"/>
    <property type="match status" value="1"/>
</dbReference>
<accession>A0A549YEU3</accession>
<dbReference type="EC" id="5.4.99.62" evidence="2 6"/>
<keyword evidence="3 6" id="KW-0963">Cytoplasm</keyword>
<reference evidence="7 9" key="1">
    <citation type="submission" date="2019-05" db="EMBL/GenBank/DDBJ databases">
        <title>Genomic analysis of Lentibacillus sp. NKC220-2.</title>
        <authorList>
            <person name="Oh Y.J."/>
        </authorList>
    </citation>
    <scope>NUCLEOTIDE SEQUENCE [LARGE SCALE GENOMIC DNA]</scope>
    <source>
        <strain evidence="7 9">NKC220-2</strain>
    </source>
</reference>
<comment type="caution">
    <text evidence="8">The sequence shown here is derived from an EMBL/GenBank/DDBJ whole genome shotgun (WGS) entry which is preliminary data.</text>
</comment>
<dbReference type="InterPro" id="IPR023064">
    <property type="entry name" value="D-ribose_pyranase"/>
</dbReference>
<comment type="pathway">
    <text evidence="6">Carbohydrate metabolism; D-ribose degradation; D-ribose 5-phosphate from beta-D-ribopyranose: step 1/2.</text>
</comment>
<dbReference type="GO" id="GO:0016872">
    <property type="term" value="F:intramolecular lyase activity"/>
    <property type="evidence" value="ECO:0007669"/>
    <property type="project" value="UniProtKB-UniRule"/>
</dbReference>
<dbReference type="EMBL" id="VJMZ01000001">
    <property type="protein sequence ID" value="TRM10404.1"/>
    <property type="molecule type" value="Genomic_DNA"/>
</dbReference>
<comment type="subcellular location">
    <subcellularLocation>
        <location evidence="6">Cytoplasm</location>
    </subcellularLocation>
</comment>
<evidence type="ECO:0000313" key="7">
    <source>
        <dbReference type="EMBL" id="TMN21505.1"/>
    </source>
</evidence>
<evidence type="ECO:0000256" key="2">
    <source>
        <dbReference type="ARBA" id="ARBA00012862"/>
    </source>
</evidence>
<keyword evidence="5 6" id="KW-0119">Carbohydrate metabolism</keyword>
<dbReference type="GO" id="GO:0019303">
    <property type="term" value="P:D-ribose catabolic process"/>
    <property type="evidence" value="ECO:0007669"/>
    <property type="project" value="UniProtKB-UniRule"/>
</dbReference>
<comment type="similarity">
    <text evidence="6">Belongs to the RbsD / FucU family. RbsD subfamily.</text>
</comment>
<dbReference type="GO" id="GO:0062193">
    <property type="term" value="F:D-ribose pyranase activity"/>
    <property type="evidence" value="ECO:0007669"/>
    <property type="project" value="UniProtKB-EC"/>
</dbReference>
<dbReference type="OrthoDB" id="9805009at2"/>
<sequence length="131" mass="14323">MKKTGPLNRDVASVLSRMGHTDTIIVADCGLPIPDDTPCIDLSLKLGTPSFSAVLAMIIYHVDIEDLTLAEEIKTNNLSLHRKLCADYQDVPINYMTHEDLKRSVKNAKAVIRTGEATPFANAIVQSGVIF</sequence>
<accession>A0A5S3QI08</accession>
<evidence type="ECO:0000256" key="6">
    <source>
        <dbReference type="HAMAP-Rule" id="MF_01661"/>
    </source>
</evidence>
<protein>
    <recommendedName>
        <fullName evidence="2 6">D-ribose pyranase</fullName>
        <ecNumber evidence="2 6">5.4.99.62</ecNumber>
    </recommendedName>
</protein>
<dbReference type="HAMAP" id="MF_01661">
    <property type="entry name" value="D_rib_pyranase"/>
    <property type="match status" value="1"/>
</dbReference>
<dbReference type="Proteomes" id="UP000306980">
    <property type="component" value="Unassembled WGS sequence"/>
</dbReference>
<keyword evidence="4 6" id="KW-0413">Isomerase</keyword>
<evidence type="ECO:0000313" key="9">
    <source>
        <dbReference type="Proteomes" id="UP000306980"/>
    </source>
</evidence>
<comment type="catalytic activity">
    <reaction evidence="1 6">
        <text>beta-D-ribopyranose = beta-D-ribofuranose</text>
        <dbReference type="Rhea" id="RHEA:25432"/>
        <dbReference type="ChEBI" id="CHEBI:27476"/>
        <dbReference type="ChEBI" id="CHEBI:47002"/>
        <dbReference type="EC" id="5.4.99.62"/>
    </reaction>
</comment>
<feature type="binding site" evidence="6">
    <location>
        <position position="28"/>
    </location>
    <ligand>
        <name>substrate</name>
    </ligand>
</feature>
<evidence type="ECO:0000256" key="5">
    <source>
        <dbReference type="ARBA" id="ARBA00023277"/>
    </source>
</evidence>
<gene>
    <name evidence="6 8" type="primary">rbsD</name>
    <name evidence="7" type="ORF">FFL34_04825</name>
    <name evidence="8" type="ORF">FH966_00980</name>
</gene>
<dbReference type="InterPro" id="IPR023750">
    <property type="entry name" value="RbsD-like_sf"/>
</dbReference>
<evidence type="ECO:0000256" key="3">
    <source>
        <dbReference type="ARBA" id="ARBA00022490"/>
    </source>
</evidence>
<dbReference type="PANTHER" id="PTHR37831:SF1">
    <property type="entry name" value="D-RIBOSE PYRANASE"/>
    <property type="match status" value="1"/>
</dbReference>
<dbReference type="GO" id="GO:0005829">
    <property type="term" value="C:cytosol"/>
    <property type="evidence" value="ECO:0007669"/>
    <property type="project" value="TreeGrafter"/>
</dbReference>
<dbReference type="RefSeq" id="WP_138601977.1">
    <property type="nucleotide sequence ID" value="NZ_VCIA01000001.1"/>
</dbReference>
<dbReference type="Proteomes" id="UP000319280">
    <property type="component" value="Unassembled WGS sequence"/>
</dbReference>
<keyword evidence="10" id="KW-1185">Reference proteome</keyword>
<dbReference type="SUPFAM" id="SSF102546">
    <property type="entry name" value="RbsD-like"/>
    <property type="match status" value="1"/>
</dbReference>
<feature type="active site" description="Proton donor" evidence="6">
    <location>
        <position position="20"/>
    </location>
</feature>
<evidence type="ECO:0000313" key="8">
    <source>
        <dbReference type="EMBL" id="TRM10404.1"/>
    </source>
</evidence>
<name>A0A549YEU3_9BACI</name>
<dbReference type="InterPro" id="IPR007721">
    <property type="entry name" value="RbsD_FucU"/>
</dbReference>
<evidence type="ECO:0000313" key="10">
    <source>
        <dbReference type="Proteomes" id="UP000319280"/>
    </source>
</evidence>
<dbReference type="AlphaFoldDB" id="A0A549YEU3"/>
<comment type="subunit">
    <text evidence="6">Homodecamer.</text>
</comment>
<evidence type="ECO:0000256" key="4">
    <source>
        <dbReference type="ARBA" id="ARBA00023235"/>
    </source>
</evidence>
<dbReference type="Gene3D" id="3.40.1650.10">
    <property type="entry name" value="RbsD-like domain"/>
    <property type="match status" value="1"/>
</dbReference>
<dbReference type="UniPathway" id="UPA00916">
    <property type="reaction ID" value="UER00888"/>
</dbReference>
<dbReference type="GO" id="GO:0048029">
    <property type="term" value="F:monosaccharide binding"/>
    <property type="evidence" value="ECO:0007669"/>
    <property type="project" value="InterPro"/>
</dbReference>
<feature type="binding site" evidence="6">
    <location>
        <position position="98"/>
    </location>
    <ligand>
        <name>substrate</name>
    </ligand>
</feature>
<proteinExistence type="inferred from homology"/>
<evidence type="ECO:0000256" key="1">
    <source>
        <dbReference type="ARBA" id="ARBA00000223"/>
    </source>
</evidence>
<dbReference type="NCBIfam" id="NF008761">
    <property type="entry name" value="PRK11797.1"/>
    <property type="match status" value="1"/>
</dbReference>
<reference evidence="8 10" key="2">
    <citation type="submission" date="2019-07" db="EMBL/GenBank/DDBJ databases">
        <title>Genomic analysis of Lentibacillus sp. NKC851-2.</title>
        <authorList>
            <person name="Oh Y.J."/>
        </authorList>
    </citation>
    <scope>NUCLEOTIDE SEQUENCE [LARGE SCALE GENOMIC DNA]</scope>
    <source>
        <strain evidence="8 10">NKC851-2</strain>
    </source>
</reference>
<feature type="binding site" evidence="6">
    <location>
        <begin position="120"/>
        <end position="122"/>
    </location>
    <ligand>
        <name>substrate</name>
    </ligand>
</feature>
<dbReference type="EMBL" id="VCIA01000001">
    <property type="protein sequence ID" value="TMN21505.1"/>
    <property type="molecule type" value="Genomic_DNA"/>
</dbReference>
<dbReference type="PANTHER" id="PTHR37831">
    <property type="entry name" value="D-RIBOSE PYRANASE"/>
    <property type="match status" value="1"/>
</dbReference>